<dbReference type="RefSeq" id="WP_214153320.1">
    <property type="nucleotide sequence ID" value="NZ_JAHBAY010000001.1"/>
</dbReference>
<evidence type="ECO:0000259" key="2">
    <source>
        <dbReference type="Pfam" id="PF04069"/>
    </source>
</evidence>
<keyword evidence="1" id="KW-0732">Signal</keyword>
<feature type="signal peptide" evidence="1">
    <location>
        <begin position="1"/>
        <end position="20"/>
    </location>
</feature>
<feature type="domain" description="ABC-type glycine betaine transport system substrate-binding" evidence="2">
    <location>
        <begin position="43"/>
        <end position="302"/>
    </location>
</feature>
<dbReference type="Gene3D" id="3.40.190.120">
    <property type="entry name" value="Osmoprotection protein (prox), domain 2"/>
    <property type="match status" value="1"/>
</dbReference>
<evidence type="ECO:0000256" key="1">
    <source>
        <dbReference type="SAM" id="SignalP"/>
    </source>
</evidence>
<dbReference type="Pfam" id="PF04069">
    <property type="entry name" value="OpuAC"/>
    <property type="match status" value="1"/>
</dbReference>
<sequence>MNRRKMVVATAFVTSALALTACGGGSDPLDTSSGDSDTAASSDTIVVGSANFSENELLAEIYAGALEAKGVKVEKKLNIGSRETYVPALEDGSIDLLPEYSGNLLSYLDSDTEAVSSDDVYAALPAALPEGLSVLEQSTAEDKDAAVVTKETADKYSLTSIADLKDKDLVLGGPPEWKTRATGVPGFEKNYGVEFKSFKSLDAGGTLTINALKNGQVDVADVFTTDPNIAAEGWVILEDPKNQFAAQNVVPLINKDKASQTVTDALNAVSAALTTENLTDMMEEVVMDAKEPADVADEFLTENKLS</sequence>
<name>A0ABS5T9A3_9ACTN</name>
<dbReference type="CDD" id="cd13606">
    <property type="entry name" value="PBP2_ProX_like"/>
    <property type="match status" value="1"/>
</dbReference>
<evidence type="ECO:0000313" key="4">
    <source>
        <dbReference type="Proteomes" id="UP001197247"/>
    </source>
</evidence>
<accession>A0ABS5T9A3</accession>
<dbReference type="EMBL" id="JAHBAY010000001">
    <property type="protein sequence ID" value="MBT0767408.1"/>
    <property type="molecule type" value="Genomic_DNA"/>
</dbReference>
<comment type="caution">
    <text evidence="3">The sequence shown here is derived from an EMBL/GenBank/DDBJ whole genome shotgun (WGS) entry which is preliminary data.</text>
</comment>
<feature type="chain" id="PRO_5047212558" evidence="1">
    <location>
        <begin position="21"/>
        <end position="306"/>
    </location>
</feature>
<dbReference type="PROSITE" id="PS51257">
    <property type="entry name" value="PROKAR_LIPOPROTEIN"/>
    <property type="match status" value="1"/>
</dbReference>
<dbReference type="InterPro" id="IPR007210">
    <property type="entry name" value="ABC_Gly_betaine_transp_sub-bd"/>
</dbReference>
<evidence type="ECO:0000313" key="3">
    <source>
        <dbReference type="EMBL" id="MBT0767408.1"/>
    </source>
</evidence>
<dbReference type="SUPFAM" id="SSF53850">
    <property type="entry name" value="Periplasmic binding protein-like II"/>
    <property type="match status" value="1"/>
</dbReference>
<proteinExistence type="predicted"/>
<gene>
    <name evidence="3" type="ORF">KIH74_00645</name>
</gene>
<dbReference type="Proteomes" id="UP001197247">
    <property type="component" value="Unassembled WGS sequence"/>
</dbReference>
<organism evidence="3 4">
    <name type="scientific">Kineosporia corallincola</name>
    <dbReference type="NCBI Taxonomy" id="2835133"/>
    <lineage>
        <taxon>Bacteria</taxon>
        <taxon>Bacillati</taxon>
        <taxon>Actinomycetota</taxon>
        <taxon>Actinomycetes</taxon>
        <taxon>Kineosporiales</taxon>
        <taxon>Kineosporiaceae</taxon>
        <taxon>Kineosporia</taxon>
    </lineage>
</organism>
<keyword evidence="4" id="KW-1185">Reference proteome</keyword>
<reference evidence="3 4" key="1">
    <citation type="submission" date="2021-05" db="EMBL/GenBank/DDBJ databases">
        <title>Kineosporia and Streptomyces sp. nov. two new marine actinobacteria isolated from Coral.</title>
        <authorList>
            <person name="Buangrab K."/>
            <person name="Sutthacheep M."/>
            <person name="Yeemin T."/>
            <person name="Harunari E."/>
            <person name="Igarashi Y."/>
            <person name="Kanchanasin P."/>
            <person name="Tanasupawat S."/>
            <person name="Phongsopitanun W."/>
        </authorList>
    </citation>
    <scope>NUCLEOTIDE SEQUENCE [LARGE SCALE GENOMIC DNA]</scope>
    <source>
        <strain evidence="3 4">J2-2</strain>
    </source>
</reference>
<protein>
    <submittedName>
        <fullName evidence="3">Glycine/betaine ABC transporter substrate-binding protein</fullName>
    </submittedName>
</protein>
<dbReference type="Gene3D" id="3.40.190.10">
    <property type="entry name" value="Periplasmic binding protein-like II"/>
    <property type="match status" value="1"/>
</dbReference>